<dbReference type="GeneID" id="120025495"/>
<dbReference type="GO" id="GO:0031012">
    <property type="term" value="C:extracellular matrix"/>
    <property type="evidence" value="ECO:0007669"/>
    <property type="project" value="TreeGrafter"/>
</dbReference>
<comment type="caution">
    <text evidence="6">Lacks conserved residue(s) required for the propagation of feature annotation.</text>
</comment>
<evidence type="ECO:0000259" key="9">
    <source>
        <dbReference type="PROSITE" id="PS50184"/>
    </source>
</evidence>
<dbReference type="GO" id="GO:0005615">
    <property type="term" value="C:extracellular space"/>
    <property type="evidence" value="ECO:0007669"/>
    <property type="project" value="TreeGrafter"/>
</dbReference>
<dbReference type="InterPro" id="IPR006207">
    <property type="entry name" value="Cys_knot_C"/>
</dbReference>
<dbReference type="Pfam" id="PF00219">
    <property type="entry name" value="IGFBP"/>
    <property type="match status" value="1"/>
</dbReference>
<dbReference type="SUPFAM" id="SSF57184">
    <property type="entry name" value="Growth factor receptor domain"/>
    <property type="match status" value="1"/>
</dbReference>
<gene>
    <name evidence="12" type="primary">ccn1l1</name>
</gene>
<dbReference type="PANTHER" id="PTHR11348:SF33">
    <property type="entry name" value="CELLULAR COMMUNICATION NETWORK FACTOR 1, LIKE 1 PRECURSOR-RELATED"/>
    <property type="match status" value="1"/>
</dbReference>
<keyword evidence="11" id="KW-1185">Reference proteome</keyword>
<feature type="compositionally biased region" description="Polar residues" evidence="7">
    <location>
        <begin position="1"/>
        <end position="14"/>
    </location>
</feature>
<dbReference type="PANTHER" id="PTHR11348">
    <property type="entry name" value="CONNECTIVE TISSUE GROWTH FACTOR-RELATED"/>
    <property type="match status" value="1"/>
</dbReference>
<dbReference type="InterPro" id="IPR043973">
    <property type="entry name" value="TSP1_CCN"/>
</dbReference>
<evidence type="ECO:0000313" key="12">
    <source>
        <dbReference type="RefSeq" id="XP_038825988.1"/>
    </source>
</evidence>
<dbReference type="InterPro" id="IPR000884">
    <property type="entry name" value="TSP1_rpt"/>
</dbReference>
<dbReference type="CTD" id="550346"/>
<organism evidence="11 12">
    <name type="scientific">Salvelinus namaycush</name>
    <name type="common">Lake trout</name>
    <name type="synonym">Salmo namaycush</name>
    <dbReference type="NCBI Taxonomy" id="8040"/>
    <lineage>
        <taxon>Eukaryota</taxon>
        <taxon>Metazoa</taxon>
        <taxon>Chordata</taxon>
        <taxon>Craniata</taxon>
        <taxon>Vertebrata</taxon>
        <taxon>Euteleostomi</taxon>
        <taxon>Actinopterygii</taxon>
        <taxon>Neopterygii</taxon>
        <taxon>Teleostei</taxon>
        <taxon>Protacanthopterygii</taxon>
        <taxon>Salmoniformes</taxon>
        <taxon>Salmonidae</taxon>
        <taxon>Salmoninae</taxon>
        <taxon>Salvelinus</taxon>
    </lineage>
</organism>
<feature type="domain" description="IGFBP N-terminal" evidence="10">
    <location>
        <begin position="211"/>
        <end position="283"/>
    </location>
</feature>
<dbReference type="Gene3D" id="2.10.70.10">
    <property type="entry name" value="Complement Module, domain 1"/>
    <property type="match status" value="1"/>
</dbReference>
<comment type="subcellular location">
    <subcellularLocation>
        <location evidence="1">Secreted</location>
    </subcellularLocation>
</comment>
<dbReference type="GO" id="GO:0008201">
    <property type="term" value="F:heparin binding"/>
    <property type="evidence" value="ECO:0007669"/>
    <property type="project" value="TreeGrafter"/>
</dbReference>
<feature type="region of interest" description="Disordered" evidence="7">
    <location>
        <begin position="361"/>
        <end position="387"/>
    </location>
</feature>
<dbReference type="Pfam" id="PF00093">
    <property type="entry name" value="VWC"/>
    <property type="match status" value="1"/>
</dbReference>
<dbReference type="GO" id="GO:0007165">
    <property type="term" value="P:signal transduction"/>
    <property type="evidence" value="ECO:0007669"/>
    <property type="project" value="InterPro"/>
</dbReference>
<dbReference type="InterPro" id="IPR050941">
    <property type="entry name" value="CCN"/>
</dbReference>
<dbReference type="Gene3D" id="2.20.100.10">
    <property type="entry name" value="Thrombospondin type-1 (TSP1) repeat"/>
    <property type="match status" value="1"/>
</dbReference>
<dbReference type="SMART" id="SM00121">
    <property type="entry name" value="IB"/>
    <property type="match status" value="1"/>
</dbReference>
<evidence type="ECO:0000256" key="1">
    <source>
        <dbReference type="ARBA" id="ARBA00004613"/>
    </source>
</evidence>
<dbReference type="GO" id="GO:0007155">
    <property type="term" value="P:cell adhesion"/>
    <property type="evidence" value="ECO:0007669"/>
    <property type="project" value="TreeGrafter"/>
</dbReference>
<feature type="domain" description="CTCK" evidence="8">
    <location>
        <begin position="473"/>
        <end position="548"/>
    </location>
</feature>
<dbReference type="PROSITE" id="PS50184">
    <property type="entry name" value="VWFC_2"/>
    <property type="match status" value="1"/>
</dbReference>
<evidence type="ECO:0000259" key="8">
    <source>
        <dbReference type="PROSITE" id="PS01225"/>
    </source>
</evidence>
<keyword evidence="3" id="KW-0964">Secreted</keyword>
<keyword evidence="5" id="KW-1015">Disulfide bond</keyword>
<dbReference type="AlphaFoldDB" id="A0A8U0PIX6"/>
<name>A0A8U0PIX6_SALNM</name>
<dbReference type="SMART" id="SM00209">
    <property type="entry name" value="TSP1"/>
    <property type="match status" value="1"/>
</dbReference>
<dbReference type="Proteomes" id="UP000808372">
    <property type="component" value="Chromosome 31"/>
</dbReference>
<protein>
    <submittedName>
        <fullName evidence="12">Cellular communication network factor 1, like 1</fullName>
    </submittedName>
</protein>
<feature type="domain" description="VWFC" evidence="9">
    <location>
        <begin position="287"/>
        <end position="353"/>
    </location>
</feature>
<comment type="similarity">
    <text evidence="2">Belongs to the CCN family.</text>
</comment>
<evidence type="ECO:0000259" key="10">
    <source>
        <dbReference type="PROSITE" id="PS51323"/>
    </source>
</evidence>
<dbReference type="PROSITE" id="PS01208">
    <property type="entry name" value="VWFC_1"/>
    <property type="match status" value="1"/>
</dbReference>
<dbReference type="InterPro" id="IPR000867">
    <property type="entry name" value="IGFBP-like"/>
</dbReference>
<evidence type="ECO:0000256" key="4">
    <source>
        <dbReference type="ARBA" id="ARBA00022729"/>
    </source>
</evidence>
<reference evidence="12" key="1">
    <citation type="submission" date="2025-08" db="UniProtKB">
        <authorList>
            <consortium name="RefSeq"/>
        </authorList>
    </citation>
    <scope>IDENTIFICATION</scope>
    <source>
        <tissue evidence="12">White muscle</tissue>
    </source>
</reference>
<dbReference type="SMART" id="SM00041">
    <property type="entry name" value="CT"/>
    <property type="match status" value="1"/>
</dbReference>
<keyword evidence="4" id="KW-0732">Signal</keyword>
<proteinExistence type="inferred from homology"/>
<dbReference type="SUPFAM" id="SSF57603">
    <property type="entry name" value="FnI-like domain"/>
    <property type="match status" value="1"/>
</dbReference>
<dbReference type="GO" id="GO:0045597">
    <property type="term" value="P:positive regulation of cell differentiation"/>
    <property type="evidence" value="ECO:0007669"/>
    <property type="project" value="TreeGrafter"/>
</dbReference>
<evidence type="ECO:0000256" key="6">
    <source>
        <dbReference type="PROSITE-ProRule" id="PRU00039"/>
    </source>
</evidence>
<evidence type="ECO:0000256" key="5">
    <source>
        <dbReference type="ARBA" id="ARBA00023157"/>
    </source>
</evidence>
<dbReference type="GO" id="GO:0030335">
    <property type="term" value="P:positive regulation of cell migration"/>
    <property type="evidence" value="ECO:0007669"/>
    <property type="project" value="TreeGrafter"/>
</dbReference>
<dbReference type="SMART" id="SM00214">
    <property type="entry name" value="VWC"/>
    <property type="match status" value="1"/>
</dbReference>
<sequence length="569" mass="60458">MQQKTRSRDSSSPAPWSDTAAFETGQGHVKSSAPTGSEESPATETEPTPDIIPDPPSAVEESGGTLSPTRAAYEIPAASPHEARPIPAPGVQADPPSALDLPALPPNLALTLGLPLVPAPGLQLVPAPGLQLVPAPGLQLVPAPGLQLVPAPGPSSGFCTGGTPRACSPLLGHSPPLWGNHLHACSPLLGPGLPQLGSCRRWACSPLSSQVQGGCPRQCSCPTSPPSCPPGVSWVTDSCGCCKVCARQYNQDCSPSQPCDHIKGLHCHLGSGGDPETGLCRAEAMGRPCELNGRVYQHGEDFQPSCQHQCSCMDGVVGCMPLCPHQVPLPGWHCSRPRLARLPGRCCEEWLCDDDNHIKEDSREVDHAPPPSPPQHPDLTSNELLMAPTPWDSSAGASYQEWISSPQSHALLPSTCFLQTTDWSPCSATCGMGVSSRVTSSNAECRLARETRLCQIRQCDLALTPSPKKGKKCQRTIRPRKPVRIKFSGCSTARQYRPRSCGLCADGSCCTPSLTRTVNLHFRCPGGRQDFTRSVMWIQRCRCSQSCQSQGLASPGSLSLPNDIHTFSH</sequence>
<dbReference type="SUPFAM" id="SSF82895">
    <property type="entry name" value="TSP-1 type 1 repeat"/>
    <property type="match status" value="1"/>
</dbReference>
<feature type="compositionally biased region" description="Low complexity" evidence="7">
    <location>
        <begin position="34"/>
        <end position="49"/>
    </location>
</feature>
<dbReference type="PROSITE" id="PS50092">
    <property type="entry name" value="TSP1"/>
    <property type="match status" value="1"/>
</dbReference>
<evidence type="ECO:0000313" key="11">
    <source>
        <dbReference type="Proteomes" id="UP000808372"/>
    </source>
</evidence>
<dbReference type="KEGG" id="snh:120025495"/>
<dbReference type="InterPro" id="IPR001007">
    <property type="entry name" value="VWF_dom"/>
</dbReference>
<evidence type="ECO:0000256" key="7">
    <source>
        <dbReference type="SAM" id="MobiDB-lite"/>
    </source>
</evidence>
<dbReference type="GO" id="GO:0005178">
    <property type="term" value="F:integrin binding"/>
    <property type="evidence" value="ECO:0007669"/>
    <property type="project" value="TreeGrafter"/>
</dbReference>
<dbReference type="FunFam" id="2.10.70.10:FF:000015">
    <property type="entry name" value="CYR61 isoform 1"/>
    <property type="match status" value="1"/>
</dbReference>
<feature type="region of interest" description="Disordered" evidence="7">
    <location>
        <begin position="1"/>
        <end position="66"/>
    </location>
</feature>
<dbReference type="PROSITE" id="PS01225">
    <property type="entry name" value="CTCK_2"/>
    <property type="match status" value="1"/>
</dbReference>
<dbReference type="PROSITE" id="PS51323">
    <property type="entry name" value="IGFBP_N_2"/>
    <property type="match status" value="1"/>
</dbReference>
<evidence type="ECO:0000256" key="2">
    <source>
        <dbReference type="ARBA" id="ARBA00008125"/>
    </source>
</evidence>
<dbReference type="InterPro" id="IPR009030">
    <property type="entry name" value="Growth_fac_rcpt_cys_sf"/>
</dbReference>
<dbReference type="RefSeq" id="XP_038825988.1">
    <property type="nucleotide sequence ID" value="XM_038970060.1"/>
</dbReference>
<dbReference type="Pfam" id="PF19035">
    <property type="entry name" value="TSP1_CCN"/>
    <property type="match status" value="1"/>
</dbReference>
<evidence type="ECO:0000256" key="3">
    <source>
        <dbReference type="ARBA" id="ARBA00022525"/>
    </source>
</evidence>
<dbReference type="GO" id="GO:0051240">
    <property type="term" value="P:positive regulation of multicellular organismal process"/>
    <property type="evidence" value="ECO:0007669"/>
    <property type="project" value="UniProtKB-ARBA"/>
</dbReference>
<dbReference type="InterPro" id="IPR036383">
    <property type="entry name" value="TSP1_rpt_sf"/>
</dbReference>
<accession>A0A8U0PIX6</accession>